<protein>
    <submittedName>
        <fullName evidence="2">Uncharacterized protein</fullName>
    </submittedName>
</protein>
<evidence type="ECO:0000313" key="2">
    <source>
        <dbReference type="EMBL" id="ABR56111.1"/>
    </source>
</evidence>
<accession>A6UUD9</accession>
<feature type="transmembrane region" description="Helical" evidence="1">
    <location>
        <begin position="40"/>
        <end position="65"/>
    </location>
</feature>
<keyword evidence="1" id="KW-0472">Membrane</keyword>
<keyword evidence="3" id="KW-1185">Reference proteome</keyword>
<dbReference type="AlphaFoldDB" id="A6UUD9"/>
<dbReference type="EMBL" id="CP000743">
    <property type="protein sequence ID" value="ABR56111.1"/>
    <property type="molecule type" value="Genomic_DNA"/>
</dbReference>
<name>A6UUD9_META3</name>
<dbReference type="STRING" id="419665.Maeo_0525"/>
<organism evidence="2 3">
    <name type="scientific">Methanococcus aeolicus (strain ATCC BAA-1280 / DSM 17508 / OCM 812 / Nankai-3)</name>
    <dbReference type="NCBI Taxonomy" id="419665"/>
    <lineage>
        <taxon>Archaea</taxon>
        <taxon>Methanobacteriati</taxon>
        <taxon>Methanobacteriota</taxon>
        <taxon>Methanomada group</taxon>
        <taxon>Methanococci</taxon>
        <taxon>Methanococcales</taxon>
        <taxon>Methanococcaceae</taxon>
        <taxon>Methanococcus</taxon>
    </lineage>
</organism>
<reference evidence="2" key="1">
    <citation type="submission" date="2007-06" db="EMBL/GenBank/DDBJ databases">
        <title>Complete sequence of Methanococcus aeolicus Nankai-3.</title>
        <authorList>
            <consortium name="US DOE Joint Genome Institute"/>
            <person name="Copeland A."/>
            <person name="Lucas S."/>
            <person name="Lapidus A."/>
            <person name="Barry K."/>
            <person name="Glavina del Rio T."/>
            <person name="Dalin E."/>
            <person name="Tice H."/>
            <person name="Pitluck S."/>
            <person name="Chain P."/>
            <person name="Malfatti S."/>
            <person name="Shin M."/>
            <person name="Vergez L."/>
            <person name="Schmutz J."/>
            <person name="Larimer F."/>
            <person name="Land M."/>
            <person name="Hauser L."/>
            <person name="Kyrpides N."/>
            <person name="Lykidis A."/>
            <person name="Sieprawska-Lupa M."/>
            <person name="Whitman W.B."/>
            <person name="Richardson P."/>
        </authorList>
    </citation>
    <scope>NUCLEOTIDE SEQUENCE [LARGE SCALE GENOMIC DNA]</scope>
    <source>
        <strain evidence="2">Nankai-3</strain>
    </source>
</reference>
<gene>
    <name evidence="2" type="ordered locus">Maeo_0525</name>
</gene>
<keyword evidence="1" id="KW-0812">Transmembrane</keyword>
<feature type="transmembrane region" description="Helical" evidence="1">
    <location>
        <begin position="6"/>
        <end position="28"/>
    </location>
</feature>
<dbReference type="KEGG" id="mae:Maeo_0525"/>
<proteinExistence type="predicted"/>
<evidence type="ECO:0000313" key="3">
    <source>
        <dbReference type="Proteomes" id="UP000001106"/>
    </source>
</evidence>
<dbReference type="Proteomes" id="UP000001106">
    <property type="component" value="Chromosome"/>
</dbReference>
<dbReference type="eggNOG" id="arCOG12661">
    <property type="taxonomic scope" value="Archaea"/>
</dbReference>
<keyword evidence="1" id="KW-1133">Transmembrane helix</keyword>
<evidence type="ECO:0000256" key="1">
    <source>
        <dbReference type="SAM" id="Phobius"/>
    </source>
</evidence>
<feature type="transmembrane region" description="Helical" evidence="1">
    <location>
        <begin position="71"/>
        <end position="98"/>
    </location>
</feature>
<dbReference type="HOGENOM" id="CLU_1860727_0_0_2"/>
<sequence>MDLMNYPNTTVIITFIAVSIVLCVFYYIQKKWINMPFHFIISRIFMFSSITIMMCIALGILSWMISESDPIGANGILGISALILMMNLMIMMLCNTLSKVGENSSNEETPSRIQFKKNLGIIFITSLLTVVAIILYVFYM</sequence>
<feature type="transmembrane region" description="Helical" evidence="1">
    <location>
        <begin position="119"/>
        <end position="139"/>
    </location>
</feature>